<keyword evidence="2" id="KW-1185">Reference proteome</keyword>
<dbReference type="STRING" id="1384054.N790_02405"/>
<accession>A0A091B1E9</accession>
<dbReference type="AlphaFoldDB" id="A0A091B1E9"/>
<sequence length="49" mass="5303">MHEVSDAHLAWGREIQTQCLSRFGATLGLQQGAGQQALARQPQGGVSRR</sequence>
<evidence type="ECO:0000313" key="1">
    <source>
        <dbReference type="EMBL" id="KFN45481.1"/>
    </source>
</evidence>
<reference evidence="1 2" key="1">
    <citation type="submission" date="2013-09" db="EMBL/GenBank/DDBJ databases">
        <title>Genome sequencing of Arenimonas malthae.</title>
        <authorList>
            <person name="Chen F."/>
            <person name="Wang G."/>
        </authorList>
    </citation>
    <scope>NUCLEOTIDE SEQUENCE [LARGE SCALE GENOMIC DNA]</scope>
    <source>
        <strain evidence="1 2">CC-JY-1</strain>
    </source>
</reference>
<name>A0A091B1E9_9GAMM</name>
<dbReference type="EMBL" id="AVCH01000182">
    <property type="protein sequence ID" value="KFN45481.1"/>
    <property type="molecule type" value="Genomic_DNA"/>
</dbReference>
<comment type="caution">
    <text evidence="1">The sequence shown here is derived from an EMBL/GenBank/DDBJ whole genome shotgun (WGS) entry which is preliminary data.</text>
</comment>
<gene>
    <name evidence="1" type="ORF">N790_02405</name>
</gene>
<dbReference type="Proteomes" id="UP000029392">
    <property type="component" value="Unassembled WGS sequence"/>
</dbReference>
<proteinExistence type="predicted"/>
<organism evidence="1 2">
    <name type="scientific">Arenimonas malthae CC-JY-1</name>
    <dbReference type="NCBI Taxonomy" id="1384054"/>
    <lineage>
        <taxon>Bacteria</taxon>
        <taxon>Pseudomonadati</taxon>
        <taxon>Pseudomonadota</taxon>
        <taxon>Gammaproteobacteria</taxon>
        <taxon>Lysobacterales</taxon>
        <taxon>Lysobacteraceae</taxon>
        <taxon>Arenimonas</taxon>
    </lineage>
</organism>
<evidence type="ECO:0000313" key="2">
    <source>
        <dbReference type="Proteomes" id="UP000029392"/>
    </source>
</evidence>
<protein>
    <submittedName>
        <fullName evidence="1">Uncharacterized protein</fullName>
    </submittedName>
</protein>